<sequence>MNAHSIKPILPFNLKPGMILAKDLYINNLKLLSKDTVLNEKNIDRIRAIFPTTPIHIYTHEENYDLEVTRSKISGEYKEVESKFSKFSDNAEIIFSQVMSNSKVDIKNIRGLSEDIHTQMKDYGIIIKNIIDDRNSNSYLFHHSVNVAILNAMLGKWLNLSSRDIMLLTYTGILHDIGKSKIPASIIDKPHNLTKKEFELVKTHSIKSYDIVKTIPYIDPAVEMGVLMHHERMDGSGYPLGLKGDTIHLYGKITAITDMFDAITSNRPHKKKQCPLHALEILKADSFGKLDPKCATTFVENMVTYYEGEFAKLNTGEIAKILKINKNYISKPSIFLHNELIDLTQDKNLFIVDIL</sequence>
<dbReference type="RefSeq" id="WP_216456981.1">
    <property type="nucleotide sequence ID" value="NZ_JAHLQL010000003.1"/>
</dbReference>
<feature type="domain" description="HD-GYP" evidence="1">
    <location>
        <begin position="118"/>
        <end position="314"/>
    </location>
</feature>
<reference evidence="2 3" key="1">
    <citation type="submission" date="2021-06" db="EMBL/GenBank/DDBJ databases">
        <authorList>
            <person name="Sun Q."/>
            <person name="Li D."/>
        </authorList>
    </citation>
    <scope>NUCLEOTIDE SEQUENCE [LARGE SCALE GENOMIC DNA]</scope>
    <source>
        <strain evidence="2 3">MSJ-4</strain>
    </source>
</reference>
<evidence type="ECO:0000259" key="1">
    <source>
        <dbReference type="PROSITE" id="PS51832"/>
    </source>
</evidence>
<dbReference type="PANTHER" id="PTHR43155">
    <property type="entry name" value="CYCLIC DI-GMP PHOSPHODIESTERASE PA4108-RELATED"/>
    <property type="match status" value="1"/>
</dbReference>
<dbReference type="Pfam" id="PF13487">
    <property type="entry name" value="HD_5"/>
    <property type="match status" value="1"/>
</dbReference>
<accession>A0ABS6F0T3</accession>
<dbReference type="PROSITE" id="PS51832">
    <property type="entry name" value="HD_GYP"/>
    <property type="match status" value="1"/>
</dbReference>
<protein>
    <submittedName>
        <fullName evidence="2">HD-GYP domain-containing protein</fullName>
    </submittedName>
</protein>
<dbReference type="PANTHER" id="PTHR43155:SF2">
    <property type="entry name" value="CYCLIC DI-GMP PHOSPHODIESTERASE PA4108"/>
    <property type="match status" value="1"/>
</dbReference>
<gene>
    <name evidence="2" type="ORF">KQI89_10105</name>
</gene>
<proteinExistence type="predicted"/>
<dbReference type="InterPro" id="IPR003607">
    <property type="entry name" value="HD/PDEase_dom"/>
</dbReference>
<dbReference type="Proteomes" id="UP000736583">
    <property type="component" value="Unassembled WGS sequence"/>
</dbReference>
<dbReference type="InterPro" id="IPR037522">
    <property type="entry name" value="HD_GYP_dom"/>
</dbReference>
<dbReference type="SMART" id="SM00471">
    <property type="entry name" value="HDc"/>
    <property type="match status" value="1"/>
</dbReference>
<evidence type="ECO:0000313" key="2">
    <source>
        <dbReference type="EMBL" id="MBU5592112.1"/>
    </source>
</evidence>
<evidence type="ECO:0000313" key="3">
    <source>
        <dbReference type="Proteomes" id="UP000736583"/>
    </source>
</evidence>
<dbReference type="CDD" id="cd00077">
    <property type="entry name" value="HDc"/>
    <property type="match status" value="1"/>
</dbReference>
<comment type="caution">
    <text evidence="2">The sequence shown here is derived from an EMBL/GenBank/DDBJ whole genome shotgun (WGS) entry which is preliminary data.</text>
</comment>
<name>A0ABS6F0T3_9CLOT</name>
<dbReference type="EMBL" id="JAHLQL010000003">
    <property type="protein sequence ID" value="MBU5592112.1"/>
    <property type="molecule type" value="Genomic_DNA"/>
</dbReference>
<organism evidence="2 3">
    <name type="scientific">Clostridium simiarum</name>
    <dbReference type="NCBI Taxonomy" id="2841506"/>
    <lineage>
        <taxon>Bacteria</taxon>
        <taxon>Bacillati</taxon>
        <taxon>Bacillota</taxon>
        <taxon>Clostridia</taxon>
        <taxon>Eubacteriales</taxon>
        <taxon>Clostridiaceae</taxon>
        <taxon>Clostridium</taxon>
    </lineage>
</organism>
<keyword evidence="3" id="KW-1185">Reference proteome</keyword>